<name>A0A3N4L7N6_9PEZI</name>
<feature type="compositionally biased region" description="Basic and acidic residues" evidence="2">
    <location>
        <begin position="88"/>
        <end position="99"/>
    </location>
</feature>
<feature type="coiled-coil region" evidence="1">
    <location>
        <begin position="144"/>
        <end position="171"/>
    </location>
</feature>
<evidence type="ECO:0000313" key="3">
    <source>
        <dbReference type="EMBL" id="RPB17469.1"/>
    </source>
</evidence>
<evidence type="ECO:0000256" key="1">
    <source>
        <dbReference type="SAM" id="Coils"/>
    </source>
</evidence>
<keyword evidence="4" id="KW-1185">Reference proteome</keyword>
<feature type="region of interest" description="Disordered" evidence="2">
    <location>
        <begin position="14"/>
        <end position="56"/>
    </location>
</feature>
<evidence type="ECO:0000256" key="2">
    <source>
        <dbReference type="SAM" id="MobiDB-lite"/>
    </source>
</evidence>
<dbReference type="InParanoid" id="A0A3N4L7N6"/>
<keyword evidence="1" id="KW-0175">Coiled coil</keyword>
<dbReference type="EMBL" id="ML119106">
    <property type="protein sequence ID" value="RPB17469.1"/>
    <property type="molecule type" value="Genomic_DNA"/>
</dbReference>
<protein>
    <submittedName>
        <fullName evidence="3">Uncharacterized protein</fullName>
    </submittedName>
</protein>
<dbReference type="Proteomes" id="UP000277580">
    <property type="component" value="Unassembled WGS sequence"/>
</dbReference>
<dbReference type="OrthoDB" id="5399925at2759"/>
<gene>
    <name evidence="3" type="ORF">P167DRAFT_569916</name>
</gene>
<dbReference type="AlphaFoldDB" id="A0A3N4L7N6"/>
<sequence length="451" mass="51290">MIKAAITAAITATKHIESPAENGASHNREDGPRSSISLDRTQPTEVESGAGIMEPLPSARLAAQGKHAEEREVLQKEQDYYKRRAERYKEKKEELEKRHAAARRSLKNKETEIGSLSQKNKKMTFEVDDLKKFITRQDREITALREVVDEMKKLEETLAVKQQNIAELTEAISKSIPSVNTVTRDDAYFDGEFSGLAGAIRQWAFRYFRNGPEVNHRSLPPKLQEAMAATISDYFPVPDRTVVVKDIEASVTELILNWAFCWPQLAFRILGNRRPSSMLEDFWGIVRGAYLDRERQELQAQMIKMLMSNPKFKEALRTQILRRTSQIYPLFISLLKAGCDDKCELGLFSILEKAAHLGFETSRQVSEFLLPQIQPGSVYVASIMEDTSDTVDEDEESTGKHSHHFTVQTVSFPPVQRRDLDETGTFIKEPVTIRRAMVTVKSSQKRGDVVR</sequence>
<accession>A0A3N4L7N6</accession>
<proteinExistence type="predicted"/>
<evidence type="ECO:0000313" key="4">
    <source>
        <dbReference type="Proteomes" id="UP000277580"/>
    </source>
</evidence>
<organism evidence="3 4">
    <name type="scientific">Morchella conica CCBAS932</name>
    <dbReference type="NCBI Taxonomy" id="1392247"/>
    <lineage>
        <taxon>Eukaryota</taxon>
        <taxon>Fungi</taxon>
        <taxon>Dikarya</taxon>
        <taxon>Ascomycota</taxon>
        <taxon>Pezizomycotina</taxon>
        <taxon>Pezizomycetes</taxon>
        <taxon>Pezizales</taxon>
        <taxon>Morchellaceae</taxon>
        <taxon>Morchella</taxon>
    </lineage>
</organism>
<feature type="compositionally biased region" description="Polar residues" evidence="2">
    <location>
        <begin position="34"/>
        <end position="45"/>
    </location>
</feature>
<reference evidence="3 4" key="1">
    <citation type="journal article" date="2018" name="Nat. Ecol. Evol.">
        <title>Pezizomycetes genomes reveal the molecular basis of ectomycorrhizal truffle lifestyle.</title>
        <authorList>
            <person name="Murat C."/>
            <person name="Payen T."/>
            <person name="Noel B."/>
            <person name="Kuo A."/>
            <person name="Morin E."/>
            <person name="Chen J."/>
            <person name="Kohler A."/>
            <person name="Krizsan K."/>
            <person name="Balestrini R."/>
            <person name="Da Silva C."/>
            <person name="Montanini B."/>
            <person name="Hainaut M."/>
            <person name="Levati E."/>
            <person name="Barry K.W."/>
            <person name="Belfiori B."/>
            <person name="Cichocki N."/>
            <person name="Clum A."/>
            <person name="Dockter R.B."/>
            <person name="Fauchery L."/>
            <person name="Guy J."/>
            <person name="Iotti M."/>
            <person name="Le Tacon F."/>
            <person name="Lindquist E.A."/>
            <person name="Lipzen A."/>
            <person name="Malagnac F."/>
            <person name="Mello A."/>
            <person name="Molinier V."/>
            <person name="Miyauchi S."/>
            <person name="Poulain J."/>
            <person name="Riccioni C."/>
            <person name="Rubini A."/>
            <person name="Sitrit Y."/>
            <person name="Splivallo R."/>
            <person name="Traeger S."/>
            <person name="Wang M."/>
            <person name="Zifcakova L."/>
            <person name="Wipf D."/>
            <person name="Zambonelli A."/>
            <person name="Paolocci F."/>
            <person name="Nowrousian M."/>
            <person name="Ottonello S."/>
            <person name="Baldrian P."/>
            <person name="Spatafora J.W."/>
            <person name="Henrissat B."/>
            <person name="Nagy L.G."/>
            <person name="Aury J.M."/>
            <person name="Wincker P."/>
            <person name="Grigoriev I.V."/>
            <person name="Bonfante P."/>
            <person name="Martin F.M."/>
        </authorList>
    </citation>
    <scope>NUCLEOTIDE SEQUENCE [LARGE SCALE GENOMIC DNA]</scope>
    <source>
        <strain evidence="3 4">CCBAS932</strain>
    </source>
</reference>
<feature type="region of interest" description="Disordered" evidence="2">
    <location>
        <begin position="88"/>
        <end position="115"/>
    </location>
</feature>